<dbReference type="PROSITE" id="PS50995">
    <property type="entry name" value="HTH_MARR_2"/>
    <property type="match status" value="1"/>
</dbReference>
<dbReference type="SMART" id="SM00347">
    <property type="entry name" value="HTH_MARR"/>
    <property type="match status" value="1"/>
</dbReference>
<dbReference type="AlphaFoldDB" id="A0A1H6V4X4"/>
<dbReference type="Gene3D" id="1.10.10.10">
    <property type="entry name" value="Winged helix-like DNA-binding domain superfamily/Winged helix DNA-binding domain"/>
    <property type="match status" value="1"/>
</dbReference>
<dbReference type="InterPro" id="IPR039422">
    <property type="entry name" value="MarR/SlyA-like"/>
</dbReference>
<dbReference type="PANTHER" id="PTHR33164:SF43">
    <property type="entry name" value="HTH-TYPE TRANSCRIPTIONAL REPRESSOR YETL"/>
    <property type="match status" value="1"/>
</dbReference>
<dbReference type="RefSeq" id="WP_177177458.1">
    <property type="nucleotide sequence ID" value="NZ_FNZK01000002.1"/>
</dbReference>
<dbReference type="EMBL" id="FNZK01000002">
    <property type="protein sequence ID" value="SEI99699.1"/>
    <property type="molecule type" value="Genomic_DNA"/>
</dbReference>
<dbReference type="GO" id="GO:0003677">
    <property type="term" value="F:DNA binding"/>
    <property type="evidence" value="ECO:0007669"/>
    <property type="project" value="UniProtKB-KW"/>
</dbReference>
<evidence type="ECO:0000313" key="2">
    <source>
        <dbReference type="EMBL" id="SEI99699.1"/>
    </source>
</evidence>
<dbReference type="SUPFAM" id="SSF46785">
    <property type="entry name" value="Winged helix' DNA-binding domain"/>
    <property type="match status" value="1"/>
</dbReference>
<reference evidence="2 3" key="1">
    <citation type="submission" date="2016-10" db="EMBL/GenBank/DDBJ databases">
        <authorList>
            <person name="de Groot N.N."/>
        </authorList>
    </citation>
    <scope>NUCLEOTIDE SEQUENCE [LARGE SCALE GENOMIC DNA]</scope>
    <source>
        <strain evidence="2 3">DSM 2179</strain>
    </source>
</reference>
<keyword evidence="3" id="KW-1185">Reference proteome</keyword>
<dbReference type="Proteomes" id="UP000199662">
    <property type="component" value="Unassembled WGS sequence"/>
</dbReference>
<dbReference type="CDD" id="cd00090">
    <property type="entry name" value="HTH_ARSR"/>
    <property type="match status" value="1"/>
</dbReference>
<sequence>MNKHRQLVEKIIKFGNAYAHIYNKQMNYHADIDFSAAQIQVMEYVLENEDQNMSEIAKRLGITRSAFSKNVTKLMNKGLLEKFHCNNNQKQFFLKITPRGEMVYKEYSKFIFEKIFKEMFALIDQIPQQHEVTMAKMLDVFAEKIILFENEENKRT</sequence>
<dbReference type="InterPro" id="IPR036388">
    <property type="entry name" value="WH-like_DNA-bd_sf"/>
</dbReference>
<feature type="domain" description="HTH marR-type" evidence="1">
    <location>
        <begin position="4"/>
        <end position="143"/>
    </location>
</feature>
<evidence type="ECO:0000259" key="1">
    <source>
        <dbReference type="PROSITE" id="PS50995"/>
    </source>
</evidence>
<dbReference type="PANTHER" id="PTHR33164">
    <property type="entry name" value="TRANSCRIPTIONAL REGULATOR, MARR FAMILY"/>
    <property type="match status" value="1"/>
</dbReference>
<dbReference type="GO" id="GO:0006950">
    <property type="term" value="P:response to stress"/>
    <property type="evidence" value="ECO:0007669"/>
    <property type="project" value="TreeGrafter"/>
</dbReference>
<proteinExistence type="predicted"/>
<dbReference type="GO" id="GO:0003700">
    <property type="term" value="F:DNA-binding transcription factor activity"/>
    <property type="evidence" value="ECO:0007669"/>
    <property type="project" value="InterPro"/>
</dbReference>
<gene>
    <name evidence="2" type="ORF">SAMN05660742_102216</name>
</gene>
<dbReference type="STRING" id="84035.SAMN05660742_102216"/>
<name>A0A1H6V4X4_9FIRM</name>
<accession>A0A1H6V4X4</accession>
<evidence type="ECO:0000313" key="3">
    <source>
        <dbReference type="Proteomes" id="UP000199662"/>
    </source>
</evidence>
<protein>
    <submittedName>
        <fullName evidence="2">DNA-binding transcriptional regulator, MarR family</fullName>
    </submittedName>
</protein>
<dbReference type="InterPro" id="IPR011991">
    <property type="entry name" value="ArsR-like_HTH"/>
</dbReference>
<organism evidence="2 3">
    <name type="scientific">Propionispira arboris</name>
    <dbReference type="NCBI Taxonomy" id="84035"/>
    <lineage>
        <taxon>Bacteria</taxon>
        <taxon>Bacillati</taxon>
        <taxon>Bacillota</taxon>
        <taxon>Negativicutes</taxon>
        <taxon>Selenomonadales</taxon>
        <taxon>Selenomonadaceae</taxon>
        <taxon>Propionispira</taxon>
    </lineage>
</organism>
<dbReference type="Pfam" id="PF12802">
    <property type="entry name" value="MarR_2"/>
    <property type="match status" value="1"/>
</dbReference>
<keyword evidence="2" id="KW-0238">DNA-binding</keyword>
<dbReference type="InterPro" id="IPR036390">
    <property type="entry name" value="WH_DNA-bd_sf"/>
</dbReference>
<dbReference type="InterPro" id="IPR000835">
    <property type="entry name" value="HTH_MarR-typ"/>
</dbReference>